<evidence type="ECO:0000256" key="5">
    <source>
        <dbReference type="ARBA" id="ARBA00023002"/>
    </source>
</evidence>
<evidence type="ECO:0000256" key="8">
    <source>
        <dbReference type="RuleBase" id="RU000461"/>
    </source>
</evidence>
<evidence type="ECO:0000256" key="6">
    <source>
        <dbReference type="ARBA" id="ARBA00023004"/>
    </source>
</evidence>
<keyword evidence="4 8" id="KW-0479">Metal-binding</keyword>
<proteinExistence type="inferred from homology"/>
<sequence length="439" mass="51100">MVWSGDEHKQVLRMHQKYGEVVRLAPDELSFLTPRAWDDVMGHRKAGEEENGKEKCYCGSMGNSIIASKRTDHVRLRRVLSYAFSAQSMLKQEPIIRKYVDLFIKRLYEVSADNKPVNMMRWYNFCTFDILGDLAFGEPFECLTKRDFHPWVAIIFSSIKFMAISIAMKHFPLIYGILERCIPKDIRDKDEARRHFSHQKVLRRIDSGTPRPDFTDAMISRKDEQKMSPVEIQENAEILIIAGSETTATTLCGATYLLTTNPRCLDKIKEEIRSSFQSEDEINIVNTAKLRYTQAVLDETMRRYPPVAACTPRQTPPEGNMILGEYVPGNTVLGVWHWPMYHSEANFRRPFDFCPERWLGDPEFANDRRDAFEPFSFGPRNCLGRNLAYAEMRTILARVIWNFDIKLGDGCDDWMNKQKVWNLWDKPDLHIYLAPRMKS</sequence>
<organism evidence="9 10">
    <name type="scientific">Diaporthe australafricana</name>
    <dbReference type="NCBI Taxonomy" id="127596"/>
    <lineage>
        <taxon>Eukaryota</taxon>
        <taxon>Fungi</taxon>
        <taxon>Dikarya</taxon>
        <taxon>Ascomycota</taxon>
        <taxon>Pezizomycotina</taxon>
        <taxon>Sordariomycetes</taxon>
        <taxon>Sordariomycetidae</taxon>
        <taxon>Diaporthales</taxon>
        <taxon>Diaporthaceae</taxon>
        <taxon>Diaporthe</taxon>
    </lineage>
</organism>
<name>A0ABR3WJV3_9PEZI</name>
<dbReference type="PRINTS" id="PR00463">
    <property type="entry name" value="EP450I"/>
</dbReference>
<dbReference type="Gene3D" id="1.10.630.10">
    <property type="entry name" value="Cytochrome P450"/>
    <property type="match status" value="1"/>
</dbReference>
<evidence type="ECO:0000256" key="4">
    <source>
        <dbReference type="ARBA" id="ARBA00022723"/>
    </source>
</evidence>
<dbReference type="EMBL" id="JAWRVE010000073">
    <property type="protein sequence ID" value="KAL1863927.1"/>
    <property type="molecule type" value="Genomic_DNA"/>
</dbReference>
<comment type="cofactor">
    <cofactor evidence="1">
        <name>heme</name>
        <dbReference type="ChEBI" id="CHEBI:30413"/>
    </cofactor>
</comment>
<protein>
    <recommendedName>
        <fullName evidence="11">Cytochrome P450</fullName>
    </recommendedName>
</protein>
<comment type="similarity">
    <text evidence="2 8">Belongs to the cytochrome P450 family.</text>
</comment>
<dbReference type="Proteomes" id="UP001583177">
    <property type="component" value="Unassembled WGS sequence"/>
</dbReference>
<dbReference type="SUPFAM" id="SSF48264">
    <property type="entry name" value="Cytochrome P450"/>
    <property type="match status" value="1"/>
</dbReference>
<evidence type="ECO:0008006" key="11">
    <source>
        <dbReference type="Google" id="ProtNLM"/>
    </source>
</evidence>
<keyword evidence="7 8" id="KW-0503">Monooxygenase</keyword>
<evidence type="ECO:0000313" key="9">
    <source>
        <dbReference type="EMBL" id="KAL1863927.1"/>
    </source>
</evidence>
<evidence type="ECO:0000313" key="10">
    <source>
        <dbReference type="Proteomes" id="UP001583177"/>
    </source>
</evidence>
<keyword evidence="3 8" id="KW-0349">Heme</keyword>
<dbReference type="Pfam" id="PF00067">
    <property type="entry name" value="p450"/>
    <property type="match status" value="1"/>
</dbReference>
<dbReference type="CDD" id="cd11058">
    <property type="entry name" value="CYP60B-like"/>
    <property type="match status" value="1"/>
</dbReference>
<dbReference type="PROSITE" id="PS00086">
    <property type="entry name" value="CYTOCHROME_P450"/>
    <property type="match status" value="1"/>
</dbReference>
<reference evidence="9 10" key="1">
    <citation type="journal article" date="2024" name="IMA Fungus">
        <title>IMA Genome - F19 : A genome assembly and annotation guide to empower mycologists, including annotated draft genome sequences of Ceratocystis pirilliformis, Diaporthe australafricana, Fusarium ophioides, Paecilomyces lecythidis, and Sporothrix stenoceras.</title>
        <authorList>
            <person name="Aylward J."/>
            <person name="Wilson A.M."/>
            <person name="Visagie C.M."/>
            <person name="Spraker J."/>
            <person name="Barnes I."/>
            <person name="Buitendag C."/>
            <person name="Ceriani C."/>
            <person name="Del Mar Angel L."/>
            <person name="du Plessis D."/>
            <person name="Fuchs T."/>
            <person name="Gasser K."/>
            <person name="Kramer D."/>
            <person name="Li W."/>
            <person name="Munsamy K."/>
            <person name="Piso A."/>
            <person name="Price J.L."/>
            <person name="Sonnekus B."/>
            <person name="Thomas C."/>
            <person name="van der Nest A."/>
            <person name="van Dijk A."/>
            <person name="van Heerden A."/>
            <person name="van Vuuren N."/>
            <person name="Yilmaz N."/>
            <person name="Duong T.A."/>
            <person name="van der Merwe N.A."/>
            <person name="Wingfield M.J."/>
            <person name="Wingfield B.D."/>
        </authorList>
    </citation>
    <scope>NUCLEOTIDE SEQUENCE [LARGE SCALE GENOMIC DNA]</scope>
    <source>
        <strain evidence="9 10">CMW 18300</strain>
    </source>
</reference>
<dbReference type="PANTHER" id="PTHR24305:SF230">
    <property type="entry name" value="P450, PUTATIVE (EUROFUNG)-RELATED"/>
    <property type="match status" value="1"/>
</dbReference>
<dbReference type="InterPro" id="IPR036396">
    <property type="entry name" value="Cyt_P450_sf"/>
</dbReference>
<keyword evidence="6 8" id="KW-0408">Iron</keyword>
<evidence type="ECO:0000256" key="3">
    <source>
        <dbReference type="ARBA" id="ARBA00022617"/>
    </source>
</evidence>
<gene>
    <name evidence="9" type="ORF">Daus18300_008076</name>
</gene>
<dbReference type="InterPro" id="IPR001128">
    <property type="entry name" value="Cyt_P450"/>
</dbReference>
<dbReference type="InterPro" id="IPR017972">
    <property type="entry name" value="Cyt_P450_CS"/>
</dbReference>
<keyword evidence="5 8" id="KW-0560">Oxidoreductase</keyword>
<evidence type="ECO:0000256" key="7">
    <source>
        <dbReference type="ARBA" id="ARBA00023033"/>
    </source>
</evidence>
<dbReference type="InterPro" id="IPR002401">
    <property type="entry name" value="Cyt_P450_E_grp-I"/>
</dbReference>
<accession>A0ABR3WJV3</accession>
<dbReference type="PRINTS" id="PR00385">
    <property type="entry name" value="P450"/>
</dbReference>
<keyword evidence="10" id="KW-1185">Reference proteome</keyword>
<evidence type="ECO:0000256" key="1">
    <source>
        <dbReference type="ARBA" id="ARBA00001971"/>
    </source>
</evidence>
<comment type="caution">
    <text evidence="9">The sequence shown here is derived from an EMBL/GenBank/DDBJ whole genome shotgun (WGS) entry which is preliminary data.</text>
</comment>
<dbReference type="InterPro" id="IPR050121">
    <property type="entry name" value="Cytochrome_P450_monoxygenase"/>
</dbReference>
<evidence type="ECO:0000256" key="2">
    <source>
        <dbReference type="ARBA" id="ARBA00010617"/>
    </source>
</evidence>
<dbReference type="PANTHER" id="PTHR24305">
    <property type="entry name" value="CYTOCHROME P450"/>
    <property type="match status" value="1"/>
</dbReference>